<comment type="subcellular location">
    <subcellularLocation>
        <location evidence="10">Cytoplasm</location>
    </subcellularLocation>
</comment>
<evidence type="ECO:0000256" key="10">
    <source>
        <dbReference type="HAMAP-Rule" id="MF_00278"/>
    </source>
</evidence>
<evidence type="ECO:0000259" key="12">
    <source>
        <dbReference type="Pfam" id="PF00117"/>
    </source>
</evidence>
<comment type="pathway">
    <text evidence="1 10">Amino-acid biosynthesis; L-histidine biosynthesis; L-histidine from 5-phospho-alpha-D-ribose 1-diphosphate: step 5/9.</text>
</comment>
<dbReference type="PANTHER" id="PTHR42701">
    <property type="entry name" value="IMIDAZOLE GLYCEROL PHOSPHATE SYNTHASE SUBUNIT HISH"/>
    <property type="match status" value="1"/>
</dbReference>
<dbReference type="PIRSF" id="PIRSF000495">
    <property type="entry name" value="Amidotransf_hisH"/>
    <property type="match status" value="1"/>
</dbReference>
<evidence type="ECO:0000256" key="9">
    <source>
        <dbReference type="ARBA" id="ARBA00049534"/>
    </source>
</evidence>
<evidence type="ECO:0000256" key="5">
    <source>
        <dbReference type="ARBA" id="ARBA00022962"/>
    </source>
</evidence>
<dbReference type="SUPFAM" id="SSF52317">
    <property type="entry name" value="Class I glutamine amidotransferase-like"/>
    <property type="match status" value="1"/>
</dbReference>
<reference evidence="13 14" key="1">
    <citation type="submission" date="2019-07" db="EMBL/GenBank/DDBJ databases">
        <title>Whole genome shotgun sequence of Oceanobacillus sojae NBRC 105379.</title>
        <authorList>
            <person name="Hosoyama A."/>
            <person name="Uohara A."/>
            <person name="Ohji S."/>
            <person name="Ichikawa N."/>
        </authorList>
    </citation>
    <scope>NUCLEOTIDE SEQUENCE [LARGE SCALE GENOMIC DNA]</scope>
    <source>
        <strain evidence="13 14">NBRC 105379</strain>
    </source>
</reference>
<keyword evidence="6 10" id="KW-0368">Histidine biosynthesis</keyword>
<dbReference type="HAMAP" id="MF_00278">
    <property type="entry name" value="HisH"/>
    <property type="match status" value="1"/>
</dbReference>
<dbReference type="GO" id="GO:0000105">
    <property type="term" value="P:L-histidine biosynthetic process"/>
    <property type="evidence" value="ECO:0007669"/>
    <property type="project" value="UniProtKB-UniRule"/>
</dbReference>
<sequence length="202" mass="21952">MIAIIDYGAGNIKSLQFALDKLGKTSKLTMDPEEINQADSIILPGVGAFKDAMEALQRYQLDTILKDEAANGKPILGICLGMQLFYEYSEENGGCHGLGLLSGSAKRISDKVKVPHMGWNILQQADQARALLNNLGDEPYVYFVHSYAVDGLEENTLVASADYGGRVPAIVQNKNITGMQFHPEKSGDVGIALLKNYEESIS</sequence>
<keyword evidence="10" id="KW-0963">Cytoplasm</keyword>
<dbReference type="Gene3D" id="3.40.50.880">
    <property type="match status" value="1"/>
</dbReference>
<comment type="caution">
    <text evidence="13">The sequence shown here is derived from an EMBL/GenBank/DDBJ whole genome shotgun (WGS) entry which is preliminary data.</text>
</comment>
<gene>
    <name evidence="10 13" type="primary">hisH</name>
    <name evidence="13" type="ORF">OSO01_30220</name>
</gene>
<evidence type="ECO:0000256" key="7">
    <source>
        <dbReference type="ARBA" id="ARBA00023239"/>
    </source>
</evidence>
<dbReference type="InterPro" id="IPR017926">
    <property type="entry name" value="GATASE"/>
</dbReference>
<feature type="active site" evidence="10 11">
    <location>
        <position position="184"/>
    </location>
</feature>
<feature type="active site" description="Nucleophile" evidence="10 11">
    <location>
        <position position="79"/>
    </location>
</feature>
<organism evidence="13 14">
    <name type="scientific">Oceanobacillus sojae</name>
    <dbReference type="NCBI Taxonomy" id="582851"/>
    <lineage>
        <taxon>Bacteria</taxon>
        <taxon>Bacillati</taxon>
        <taxon>Bacillota</taxon>
        <taxon>Bacilli</taxon>
        <taxon>Bacillales</taxon>
        <taxon>Bacillaceae</taxon>
        <taxon>Oceanobacillus</taxon>
    </lineage>
</organism>
<accession>A0A511ZLE4</accession>
<evidence type="ECO:0000313" key="13">
    <source>
        <dbReference type="EMBL" id="GEN88283.1"/>
    </source>
</evidence>
<keyword evidence="5 10" id="KW-0315">Glutamine amidotransferase</keyword>
<keyword evidence="4 10" id="KW-0378">Hydrolase</keyword>
<comment type="catalytic activity">
    <reaction evidence="8 10">
        <text>5-[(5-phospho-1-deoxy-D-ribulos-1-ylimino)methylamino]-1-(5-phospho-beta-D-ribosyl)imidazole-4-carboxamide + L-glutamine = D-erythro-1-(imidazol-4-yl)glycerol 3-phosphate + 5-amino-1-(5-phospho-beta-D-ribosyl)imidazole-4-carboxamide + L-glutamate + H(+)</text>
        <dbReference type="Rhea" id="RHEA:24793"/>
        <dbReference type="ChEBI" id="CHEBI:15378"/>
        <dbReference type="ChEBI" id="CHEBI:29985"/>
        <dbReference type="ChEBI" id="CHEBI:58278"/>
        <dbReference type="ChEBI" id="CHEBI:58359"/>
        <dbReference type="ChEBI" id="CHEBI:58475"/>
        <dbReference type="ChEBI" id="CHEBI:58525"/>
        <dbReference type="EC" id="4.3.2.10"/>
    </reaction>
</comment>
<feature type="active site" evidence="10 11">
    <location>
        <position position="182"/>
    </location>
</feature>
<dbReference type="PANTHER" id="PTHR42701:SF1">
    <property type="entry name" value="IMIDAZOLE GLYCEROL PHOSPHATE SYNTHASE SUBUNIT HISH"/>
    <property type="match status" value="1"/>
</dbReference>
<dbReference type="STRING" id="582851.GCA_900162665_03856"/>
<dbReference type="EC" id="3.5.1.2" evidence="10"/>
<dbReference type="EC" id="4.3.2.10" evidence="10"/>
<comment type="catalytic activity">
    <reaction evidence="9 10">
        <text>L-glutamine + H2O = L-glutamate + NH4(+)</text>
        <dbReference type="Rhea" id="RHEA:15889"/>
        <dbReference type="ChEBI" id="CHEBI:15377"/>
        <dbReference type="ChEBI" id="CHEBI:28938"/>
        <dbReference type="ChEBI" id="CHEBI:29985"/>
        <dbReference type="ChEBI" id="CHEBI:58359"/>
        <dbReference type="EC" id="3.5.1.2"/>
    </reaction>
</comment>
<evidence type="ECO:0000256" key="1">
    <source>
        <dbReference type="ARBA" id="ARBA00005091"/>
    </source>
</evidence>
<evidence type="ECO:0000256" key="4">
    <source>
        <dbReference type="ARBA" id="ARBA00022801"/>
    </source>
</evidence>
<evidence type="ECO:0000256" key="3">
    <source>
        <dbReference type="ARBA" id="ARBA00022605"/>
    </source>
</evidence>
<dbReference type="UniPathway" id="UPA00031">
    <property type="reaction ID" value="UER00010"/>
</dbReference>
<dbReference type="CDD" id="cd01748">
    <property type="entry name" value="GATase1_IGP_Synthase"/>
    <property type="match status" value="1"/>
</dbReference>
<dbReference type="Pfam" id="PF00117">
    <property type="entry name" value="GATase"/>
    <property type="match status" value="1"/>
</dbReference>
<protein>
    <recommendedName>
        <fullName evidence="10">Imidazole glycerol phosphate synthase subunit HisH</fullName>
        <ecNumber evidence="10">4.3.2.10</ecNumber>
    </recommendedName>
    <alternativeName>
        <fullName evidence="10">IGP synthase glutaminase subunit</fullName>
        <ecNumber evidence="10">3.5.1.2</ecNumber>
    </alternativeName>
    <alternativeName>
        <fullName evidence="10">IGP synthase subunit HisH</fullName>
    </alternativeName>
    <alternativeName>
        <fullName evidence="10">ImGP synthase subunit HisH</fullName>
        <shortName evidence="10">IGPS subunit HisH</shortName>
    </alternativeName>
</protein>
<dbReference type="GO" id="GO:0004359">
    <property type="term" value="F:glutaminase activity"/>
    <property type="evidence" value="ECO:0007669"/>
    <property type="project" value="UniProtKB-EC"/>
</dbReference>
<keyword evidence="7 10" id="KW-0456">Lyase</keyword>
<evidence type="ECO:0000256" key="8">
    <source>
        <dbReference type="ARBA" id="ARBA00047838"/>
    </source>
</evidence>
<comment type="subunit">
    <text evidence="2 10">Heterodimer of HisH and HisF.</text>
</comment>
<evidence type="ECO:0000256" key="6">
    <source>
        <dbReference type="ARBA" id="ARBA00023102"/>
    </source>
</evidence>
<dbReference type="InterPro" id="IPR029062">
    <property type="entry name" value="Class_I_gatase-like"/>
</dbReference>
<dbReference type="EMBL" id="BJYM01000012">
    <property type="protein sequence ID" value="GEN88283.1"/>
    <property type="molecule type" value="Genomic_DNA"/>
</dbReference>
<dbReference type="Proteomes" id="UP000321558">
    <property type="component" value="Unassembled WGS sequence"/>
</dbReference>
<dbReference type="AlphaFoldDB" id="A0A511ZLE4"/>
<dbReference type="PROSITE" id="PS51274">
    <property type="entry name" value="GATASE_COBBQ"/>
    <property type="match status" value="1"/>
</dbReference>
<keyword evidence="3 10" id="KW-0028">Amino-acid biosynthesis</keyword>
<dbReference type="RefSeq" id="WP_147211231.1">
    <property type="nucleotide sequence ID" value="NZ_BJYM01000012.1"/>
</dbReference>
<dbReference type="InterPro" id="IPR010139">
    <property type="entry name" value="Imidazole-glycPsynth_HisH"/>
</dbReference>
<dbReference type="GO" id="GO:0016829">
    <property type="term" value="F:lyase activity"/>
    <property type="evidence" value="ECO:0007669"/>
    <property type="project" value="UniProtKB-KW"/>
</dbReference>
<dbReference type="PROSITE" id="PS51273">
    <property type="entry name" value="GATASE_TYPE_1"/>
    <property type="match status" value="1"/>
</dbReference>
<proteinExistence type="inferred from homology"/>
<dbReference type="GO" id="GO:0005737">
    <property type="term" value="C:cytoplasm"/>
    <property type="evidence" value="ECO:0007669"/>
    <property type="project" value="UniProtKB-SubCell"/>
</dbReference>
<keyword evidence="14" id="KW-1185">Reference proteome</keyword>
<evidence type="ECO:0000313" key="14">
    <source>
        <dbReference type="Proteomes" id="UP000321558"/>
    </source>
</evidence>
<dbReference type="GO" id="GO:0000107">
    <property type="term" value="F:imidazoleglycerol-phosphate synthase activity"/>
    <property type="evidence" value="ECO:0007669"/>
    <property type="project" value="UniProtKB-UniRule"/>
</dbReference>
<dbReference type="OrthoDB" id="9807137at2"/>
<evidence type="ECO:0000256" key="11">
    <source>
        <dbReference type="PIRSR" id="PIRSR000495-1"/>
    </source>
</evidence>
<name>A0A511ZLE4_9BACI</name>
<feature type="domain" description="Glutamine amidotransferase" evidence="12">
    <location>
        <begin position="4"/>
        <end position="188"/>
    </location>
</feature>
<comment type="function">
    <text evidence="10">IGPS catalyzes the conversion of PRFAR and glutamine to IGP, AICAR and glutamate. The HisH subunit catalyzes the hydrolysis of glutamine to glutamate and ammonia as part of the synthesis of IGP and AICAR. The resulting ammonia molecule is channeled to the active site of HisF.</text>
</comment>
<dbReference type="NCBIfam" id="TIGR01855">
    <property type="entry name" value="IMP_synth_hisH"/>
    <property type="match status" value="1"/>
</dbReference>
<evidence type="ECO:0000256" key="2">
    <source>
        <dbReference type="ARBA" id="ARBA00011152"/>
    </source>
</evidence>